<dbReference type="Proteomes" id="UP000091857">
    <property type="component" value="Chromosome 14"/>
</dbReference>
<proteinExistence type="predicted"/>
<dbReference type="InterPro" id="IPR008258">
    <property type="entry name" value="Transglycosylase_SLT_dom_1"/>
</dbReference>
<dbReference type="EMBL" id="CM004400">
    <property type="protein sequence ID" value="OAY30143.1"/>
    <property type="molecule type" value="Genomic_DNA"/>
</dbReference>
<dbReference type="InterPro" id="IPR023346">
    <property type="entry name" value="Lysozyme-like_dom_sf"/>
</dbReference>
<accession>A0A2C9UIM0</accession>
<gene>
    <name evidence="2" type="ORF">MANES_14G007400v8</name>
</gene>
<dbReference type="Gramene" id="Manes.14G007400.1.v8.1">
    <property type="protein sequence ID" value="Manes.14G007400.1.v8.1.CDS"/>
    <property type="gene ID" value="Manes.14G007400.v8.1"/>
</dbReference>
<evidence type="ECO:0000313" key="2">
    <source>
        <dbReference type="EMBL" id="OAY30143.1"/>
    </source>
</evidence>
<dbReference type="STRING" id="3983.A0A2C9UIM0"/>
<dbReference type="Pfam" id="PF01464">
    <property type="entry name" value="SLT"/>
    <property type="match status" value="1"/>
</dbReference>
<dbReference type="OrthoDB" id="550520at2759"/>
<dbReference type="PANTHER" id="PTHR37179">
    <property type="entry name" value="TRANSGLYCOSYLASE"/>
    <property type="match status" value="1"/>
</dbReference>
<keyword evidence="3" id="KW-1185">Reference proteome</keyword>
<reference evidence="3" key="1">
    <citation type="journal article" date="2016" name="Nat. Biotechnol.">
        <title>Sequencing wild and cultivated cassava and related species reveals extensive interspecific hybridization and genetic diversity.</title>
        <authorList>
            <person name="Bredeson J.V."/>
            <person name="Lyons J.B."/>
            <person name="Prochnik S.E."/>
            <person name="Wu G.A."/>
            <person name="Ha C.M."/>
            <person name="Edsinger-Gonzales E."/>
            <person name="Grimwood J."/>
            <person name="Schmutz J."/>
            <person name="Rabbi I.Y."/>
            <person name="Egesi C."/>
            <person name="Nauluvula P."/>
            <person name="Lebot V."/>
            <person name="Ndunguru J."/>
            <person name="Mkamilo G."/>
            <person name="Bart R.S."/>
            <person name="Setter T.L."/>
            <person name="Gleadow R.M."/>
            <person name="Kulakow P."/>
            <person name="Ferguson M.E."/>
            <person name="Rounsley S."/>
            <person name="Rokhsar D.S."/>
        </authorList>
    </citation>
    <scope>NUCLEOTIDE SEQUENCE [LARGE SCALE GENOMIC DNA]</scope>
    <source>
        <strain evidence="3">cv. AM560-2</strain>
    </source>
</reference>
<name>A0A2C9UIM0_MANES</name>
<dbReference type="PANTHER" id="PTHR37179:SF1">
    <property type="entry name" value="TRANSGLYCOSYLASE"/>
    <property type="match status" value="1"/>
</dbReference>
<protein>
    <recommendedName>
        <fullName evidence="1">Transglycosylase SLT domain-containing protein</fullName>
    </recommendedName>
</protein>
<organism evidence="2 3">
    <name type="scientific">Manihot esculenta</name>
    <name type="common">Cassava</name>
    <name type="synonym">Jatropha manihot</name>
    <dbReference type="NCBI Taxonomy" id="3983"/>
    <lineage>
        <taxon>Eukaryota</taxon>
        <taxon>Viridiplantae</taxon>
        <taxon>Streptophyta</taxon>
        <taxon>Embryophyta</taxon>
        <taxon>Tracheophyta</taxon>
        <taxon>Spermatophyta</taxon>
        <taxon>Magnoliopsida</taxon>
        <taxon>eudicotyledons</taxon>
        <taxon>Gunneridae</taxon>
        <taxon>Pentapetalae</taxon>
        <taxon>rosids</taxon>
        <taxon>fabids</taxon>
        <taxon>Malpighiales</taxon>
        <taxon>Euphorbiaceae</taxon>
        <taxon>Crotonoideae</taxon>
        <taxon>Manihoteae</taxon>
        <taxon>Manihot</taxon>
    </lineage>
</organism>
<sequence length="425" mass="48765">MGISFKYWDECVEPQDMEEMWWVPEVSTEWFDAGETKGQKVHLSRDPDGEPYLTQTEMKAVTEIIVRRHFDSQILPDMLCAIAELASDRKLLATNYNKKTKETTIGIMQLVPKTAEWLVRDMGYRIYDVQENPDILYRPFVSVYFGAAYLKWLSNFEQKERSEEFVVRAYKGGTKKANHKSTLQHWKRYLSVKESLPSRSFVDEGPSVNNSCASAAAAVSASQNTGGSHEYWDSRASTEDMIEMWNNNDVAREWMKCGEKRGKVRFSHDKDKRPYLSRVEVKAVAETILSKHFSTRKVKPSVLCALAEMVSMRFVTGVGPRIGLMGIDYSTAFWLYIELGYRAYKIDSVDDLTMPFVSMYFGAAYLAYLSEYEGRERTPQFVVQAYLAGPKNVNLQETGPFWLKFEQALANYEDVKKDPGSCTIL</sequence>
<feature type="domain" description="Transglycosylase SLT" evidence="1">
    <location>
        <begin position="72"/>
        <end position="184"/>
    </location>
</feature>
<evidence type="ECO:0000259" key="1">
    <source>
        <dbReference type="Pfam" id="PF01464"/>
    </source>
</evidence>
<comment type="caution">
    <text evidence="2">The sequence shown here is derived from an EMBL/GenBank/DDBJ whole genome shotgun (WGS) entry which is preliminary data.</text>
</comment>
<dbReference type="SUPFAM" id="SSF53955">
    <property type="entry name" value="Lysozyme-like"/>
    <property type="match status" value="2"/>
</dbReference>
<dbReference type="AlphaFoldDB" id="A0A2C9UIM0"/>
<evidence type="ECO:0000313" key="3">
    <source>
        <dbReference type="Proteomes" id="UP000091857"/>
    </source>
</evidence>
<dbReference type="OMA" id="MRQPESF"/>
<dbReference type="Gene3D" id="1.10.530.10">
    <property type="match status" value="2"/>
</dbReference>